<dbReference type="GO" id="GO:0006281">
    <property type="term" value="P:DNA repair"/>
    <property type="evidence" value="ECO:0007669"/>
    <property type="project" value="TreeGrafter"/>
</dbReference>
<comment type="similarity">
    <text evidence="11">Belongs to the class I-like SAM-binding methyltransferase superfamily. DOT1 family.</text>
</comment>
<comment type="subcellular location">
    <subcellularLocation>
        <location evidence="1 11">Nucleus</location>
    </subcellularLocation>
</comment>
<dbReference type="GO" id="GO:0140956">
    <property type="term" value="F:histone H3K79 trimethyltransferase activity"/>
    <property type="evidence" value="ECO:0007669"/>
    <property type="project" value="UniProtKB-EC"/>
</dbReference>
<evidence type="ECO:0000256" key="11">
    <source>
        <dbReference type="RuleBase" id="RU271113"/>
    </source>
</evidence>
<dbReference type="STRING" id="205917.A0A4Y9YUI8"/>
<sequence length="603" mass="66588">MLSSTSTSSTSPHKFSFFSRPKTTSLTTPRVVVTTRIVTVQRPAVAAKPVAPTSAAPPKAHSAAQETPMSKMSTTTAQKRKRPARDTDADARPSVAKRARGRVAHAPTPSPSTDSSRSSTRERSSLTPGASSAASSRASTRFRTSPPTSEALYRSSRSRSVSVLANIDEPIERDCYLDETHASEQGFMSCELVVNSLMKSYKAFFKNPEDPTDTSFEPHPTDYPVAELEFPNTGASERYILLAPKDKDHYNPIMCLEKSLYTIIDTYLTPEQQALFGTTYSDIAPPSPSPLDNGFPRVNHLRNLQRAIHKRDGPLFVATLNDINALLRTFKYPALPADIFEAPSPNALREAIRTWRPTGMPTPIVHRIVDETYQRTVGPRTHELAHYEAFSSTVYGELMPTLVSDIIRLARLRPGSLLIDLGSGVGNIVLQAALQSGCDAFGVEIMPAPASIAREQREQMRMRARMWGVTMGEVELEEGDMLESKRVSELMGEADVVLINNKVFSEPLNEAIRPKFLDLKEGALVVSLKPFVAGSALNARLTERNIDDISAIFDVSEQPYHSGAVSWGSGSGSYYVHRVDREGYKAIRERFESQRSRSVRSRR</sequence>
<dbReference type="EC" id="2.1.1.360" evidence="2 11"/>
<feature type="region of interest" description="Disordered" evidence="12">
    <location>
        <begin position="44"/>
        <end position="159"/>
    </location>
</feature>
<reference evidence="14 15" key="1">
    <citation type="submission" date="2019-02" db="EMBL/GenBank/DDBJ databases">
        <title>Genome sequencing of the rare red list fungi Dentipellis fragilis.</title>
        <authorList>
            <person name="Buettner E."/>
            <person name="Kellner H."/>
        </authorList>
    </citation>
    <scope>NUCLEOTIDE SEQUENCE [LARGE SCALE GENOMIC DNA]</scope>
    <source>
        <strain evidence="14 15">DSM 105465</strain>
    </source>
</reference>
<dbReference type="InterPro" id="IPR029063">
    <property type="entry name" value="SAM-dependent_MTases_sf"/>
</dbReference>
<evidence type="ECO:0000313" key="15">
    <source>
        <dbReference type="Proteomes" id="UP000298327"/>
    </source>
</evidence>
<dbReference type="SUPFAM" id="SSF53335">
    <property type="entry name" value="S-adenosyl-L-methionine-dependent methyltransferases"/>
    <property type="match status" value="1"/>
</dbReference>
<feature type="domain" description="DOT1" evidence="13">
    <location>
        <begin position="252"/>
        <end position="592"/>
    </location>
</feature>
<feature type="compositionally biased region" description="Polar residues" evidence="12">
    <location>
        <begin position="64"/>
        <end position="77"/>
    </location>
</feature>
<organism evidence="14 15">
    <name type="scientific">Dentipellis fragilis</name>
    <dbReference type="NCBI Taxonomy" id="205917"/>
    <lineage>
        <taxon>Eukaryota</taxon>
        <taxon>Fungi</taxon>
        <taxon>Dikarya</taxon>
        <taxon>Basidiomycota</taxon>
        <taxon>Agaricomycotina</taxon>
        <taxon>Agaricomycetes</taxon>
        <taxon>Russulales</taxon>
        <taxon>Hericiaceae</taxon>
        <taxon>Dentipellis</taxon>
    </lineage>
</organism>
<keyword evidence="5 11" id="KW-0808">Transferase</keyword>
<name>A0A4Y9YUI8_9AGAM</name>
<evidence type="ECO:0000256" key="12">
    <source>
        <dbReference type="SAM" id="MobiDB-lite"/>
    </source>
</evidence>
<gene>
    <name evidence="14" type="ORF">EVG20_g4857</name>
</gene>
<evidence type="ECO:0000256" key="5">
    <source>
        <dbReference type="ARBA" id="ARBA00022679"/>
    </source>
</evidence>
<keyword evidence="4 11" id="KW-0489">Methyltransferase</keyword>
<comment type="function">
    <text evidence="11">Histone methyltransferase that specifically trimethylates histone H3 to form H3K79me3. This methylation is required for telomere silencing and for the pachytene checkpoint during the meiotic cell cycle by allowing the recruitment of RAD9 to double strand breaks. Nucleosomes are preferred as substrate compared to free histone.</text>
</comment>
<dbReference type="InterPro" id="IPR025789">
    <property type="entry name" value="DOT1_dom"/>
</dbReference>
<dbReference type="EMBL" id="SEOQ01000265">
    <property type="protein sequence ID" value="TFY66236.1"/>
    <property type="molecule type" value="Genomic_DNA"/>
</dbReference>
<dbReference type="GO" id="GO:0000077">
    <property type="term" value="P:DNA damage checkpoint signaling"/>
    <property type="evidence" value="ECO:0007669"/>
    <property type="project" value="TreeGrafter"/>
</dbReference>
<evidence type="ECO:0000256" key="8">
    <source>
        <dbReference type="ARBA" id="ARBA00023242"/>
    </source>
</evidence>
<keyword evidence="8 11" id="KW-0539">Nucleus</keyword>
<keyword evidence="15" id="KW-1185">Reference proteome</keyword>
<dbReference type="Pfam" id="PF08123">
    <property type="entry name" value="DOT1"/>
    <property type="match status" value="1"/>
</dbReference>
<dbReference type="OrthoDB" id="443402at2759"/>
<feature type="compositionally biased region" description="Low complexity" evidence="12">
    <location>
        <begin position="125"/>
        <end position="159"/>
    </location>
</feature>
<comment type="catalytic activity">
    <reaction evidence="10 11">
        <text>L-lysyl(79)-[histone H3] + 3 S-adenosyl-L-methionine = N(6),N(6),N(6)-trimethyl-L-lysyl(79)-[histone H3] + 3 S-adenosyl-L-homocysteine + 3 H(+)</text>
        <dbReference type="Rhea" id="RHEA:60328"/>
        <dbReference type="Rhea" id="RHEA-COMP:15549"/>
        <dbReference type="Rhea" id="RHEA-COMP:15552"/>
        <dbReference type="ChEBI" id="CHEBI:15378"/>
        <dbReference type="ChEBI" id="CHEBI:29969"/>
        <dbReference type="ChEBI" id="CHEBI:57856"/>
        <dbReference type="ChEBI" id="CHEBI:59789"/>
        <dbReference type="ChEBI" id="CHEBI:61961"/>
        <dbReference type="EC" id="2.1.1.360"/>
    </reaction>
</comment>
<dbReference type="PANTHER" id="PTHR21451:SF0">
    <property type="entry name" value="HISTONE-LYSINE N-METHYLTRANSFERASE, H3 LYSINE-79 SPECIFIC"/>
    <property type="match status" value="1"/>
</dbReference>
<evidence type="ECO:0000259" key="13">
    <source>
        <dbReference type="PROSITE" id="PS51569"/>
    </source>
</evidence>
<feature type="region of interest" description="Disordered" evidence="12">
    <location>
        <begin position="1"/>
        <end position="21"/>
    </location>
</feature>
<keyword evidence="7 11" id="KW-0156">Chromatin regulator</keyword>
<dbReference type="GO" id="GO:0005634">
    <property type="term" value="C:nucleus"/>
    <property type="evidence" value="ECO:0007669"/>
    <property type="project" value="UniProtKB-SubCell"/>
</dbReference>
<dbReference type="GO" id="GO:0032259">
    <property type="term" value="P:methylation"/>
    <property type="evidence" value="ECO:0007669"/>
    <property type="project" value="UniProtKB-KW"/>
</dbReference>
<dbReference type="InterPro" id="IPR030445">
    <property type="entry name" value="H3-K79_meTrfase"/>
</dbReference>
<dbReference type="Proteomes" id="UP000298327">
    <property type="component" value="Unassembled WGS sequence"/>
</dbReference>
<evidence type="ECO:0000313" key="14">
    <source>
        <dbReference type="EMBL" id="TFY66236.1"/>
    </source>
</evidence>
<comment type="activity regulation">
    <text evidence="11">Ubiquitination of histone H2B to form H2BK123ub1 is required for efficient DOT1 methyltransferase activity on histone H3.</text>
</comment>
<evidence type="ECO:0000256" key="9">
    <source>
        <dbReference type="ARBA" id="ARBA00029821"/>
    </source>
</evidence>
<keyword evidence="6 11" id="KW-0949">S-adenosyl-L-methionine</keyword>
<evidence type="ECO:0000256" key="4">
    <source>
        <dbReference type="ARBA" id="ARBA00022603"/>
    </source>
</evidence>
<evidence type="ECO:0000256" key="1">
    <source>
        <dbReference type="ARBA" id="ARBA00004123"/>
    </source>
</evidence>
<comment type="caution">
    <text evidence="14">The sequence shown here is derived from an EMBL/GenBank/DDBJ whole genome shotgun (WGS) entry which is preliminary data.</text>
</comment>
<dbReference type="PANTHER" id="PTHR21451">
    <property type="entry name" value="HISTONE H3 METHYLTRANSFERASE"/>
    <property type="match status" value="1"/>
</dbReference>
<dbReference type="CDD" id="cd02440">
    <property type="entry name" value="AdoMet_MTases"/>
    <property type="match status" value="1"/>
</dbReference>
<evidence type="ECO:0000256" key="6">
    <source>
        <dbReference type="ARBA" id="ARBA00022691"/>
    </source>
</evidence>
<accession>A0A4Y9YUI8</accession>
<evidence type="ECO:0000256" key="3">
    <source>
        <dbReference type="ARBA" id="ARBA00020987"/>
    </source>
</evidence>
<dbReference type="AlphaFoldDB" id="A0A4Y9YUI8"/>
<evidence type="ECO:0000256" key="10">
    <source>
        <dbReference type="ARBA" id="ARBA00047770"/>
    </source>
</evidence>
<dbReference type="Gene3D" id="3.40.50.150">
    <property type="entry name" value="Vaccinia Virus protein VP39"/>
    <property type="match status" value="1"/>
</dbReference>
<evidence type="ECO:0000256" key="7">
    <source>
        <dbReference type="ARBA" id="ARBA00022853"/>
    </source>
</evidence>
<dbReference type="FunFam" id="3.40.50.150:FF:000033">
    <property type="entry name" value="Histone-lysine N-methyltransferase, H3 lysine-79 specific"/>
    <property type="match status" value="1"/>
</dbReference>
<comment type="miscellaneous">
    <text evidence="11">In contrast to other lysine histone methyltransferases, it does not contain a SET domain, suggesting the existence of another mechanism for methylation of lysine residues of histones.</text>
</comment>
<protein>
    <recommendedName>
        <fullName evidence="3 11">Histone-lysine N-methyltransferase, H3 lysine-79 specific</fullName>
        <ecNumber evidence="2 11">2.1.1.360</ecNumber>
    </recommendedName>
    <alternativeName>
        <fullName evidence="9 11">Histone H3-K79 methyltransferase</fullName>
    </alternativeName>
</protein>
<evidence type="ECO:0000256" key="2">
    <source>
        <dbReference type="ARBA" id="ARBA00012190"/>
    </source>
</evidence>
<proteinExistence type="inferred from homology"/>
<dbReference type="PROSITE" id="PS51569">
    <property type="entry name" value="DOT1"/>
    <property type="match status" value="1"/>
</dbReference>